<dbReference type="InterPro" id="IPR037522">
    <property type="entry name" value="HD_GYP_dom"/>
</dbReference>
<dbReference type="Gene3D" id="1.10.3210.10">
    <property type="entry name" value="Hypothetical protein af1432"/>
    <property type="match status" value="1"/>
</dbReference>
<keyword evidence="1" id="KW-0175">Coiled coil</keyword>
<sequence length="490" mass="57131">MAMIIKREYELYHAIVENIFDGFAYNKIVLDENGRPKDYIFLEVNEKFEKLIGMKKEELVGKKCTEVFKNYKEKAIKYIDACGKIALNGDTIRFEEYWEWVDKWVSIFVYSDKKNYFAATFMDISKIKNIFCKMTEMCCDFDKIMYLCFHDKLTGLYNRAFIEEELIRLNCERQLPLTIIMGDINGLKLVNDVFGHDVGDKFIKKIANILKSSCRKEDVVGRIGGDEFLIMLPKVSEERGYEIIKRIKESCKKENEDPIRPNISLGMATKNSITDNIMEVYKKAEEEMYNNKLIESKNLKKEIIAALTDILKVRCKEMENHNNNLKELSIKISKILNLNKNDKEALELLASLHDIGKIGIPKEILDKEDRLNQVEYNIMGRHCEIGYRIVSSIPELAHIADCILSHHEHYDGNGYPQGLKGEEIPYFARVISILDAYDNMINPKFYTEKKTKLEALEEIKKFSGTKFDPNLVQIFIKLMDKMEKYCDNTK</sequence>
<evidence type="ECO:0000313" key="5">
    <source>
        <dbReference type="EMBL" id="MBC2399862.1"/>
    </source>
</evidence>
<dbReference type="PANTHER" id="PTHR43155:SF2">
    <property type="entry name" value="CYCLIC DI-GMP PHOSPHODIESTERASE PA4108"/>
    <property type="match status" value="1"/>
</dbReference>
<dbReference type="Gene3D" id="3.30.70.270">
    <property type="match status" value="1"/>
</dbReference>
<evidence type="ECO:0000259" key="2">
    <source>
        <dbReference type="PROSITE" id="PS50112"/>
    </source>
</evidence>
<dbReference type="InterPro" id="IPR043128">
    <property type="entry name" value="Rev_trsase/Diguanyl_cyclase"/>
</dbReference>
<protein>
    <submittedName>
        <fullName evidence="5">Diguanylate cyclase</fullName>
    </submittedName>
</protein>
<proteinExistence type="predicted"/>
<dbReference type="InterPro" id="IPR003607">
    <property type="entry name" value="HD/PDEase_dom"/>
</dbReference>
<feature type="coiled-coil region" evidence="1">
    <location>
        <begin position="282"/>
        <end position="338"/>
    </location>
</feature>
<evidence type="ECO:0000313" key="6">
    <source>
        <dbReference type="Proteomes" id="UP000563151"/>
    </source>
</evidence>
<dbReference type="Pfam" id="PF00990">
    <property type="entry name" value="GGDEF"/>
    <property type="match status" value="1"/>
</dbReference>
<dbReference type="PANTHER" id="PTHR43155">
    <property type="entry name" value="CYCLIC DI-GMP PHOSPHODIESTERASE PA4108-RELATED"/>
    <property type="match status" value="1"/>
</dbReference>
<dbReference type="CDD" id="cd00130">
    <property type="entry name" value="PAS"/>
    <property type="match status" value="1"/>
</dbReference>
<dbReference type="InterPro" id="IPR029787">
    <property type="entry name" value="Nucleotide_cyclase"/>
</dbReference>
<feature type="domain" description="HD-GYP" evidence="4">
    <location>
        <begin position="296"/>
        <end position="490"/>
    </location>
</feature>
<evidence type="ECO:0000259" key="3">
    <source>
        <dbReference type="PROSITE" id="PS50887"/>
    </source>
</evidence>
<dbReference type="PROSITE" id="PS51832">
    <property type="entry name" value="HD_GYP"/>
    <property type="match status" value="1"/>
</dbReference>
<dbReference type="NCBIfam" id="TIGR00229">
    <property type="entry name" value="sensory_box"/>
    <property type="match status" value="1"/>
</dbReference>
<dbReference type="SUPFAM" id="SSF55073">
    <property type="entry name" value="Nucleotide cyclase"/>
    <property type="match status" value="1"/>
</dbReference>
<dbReference type="CDD" id="cd00077">
    <property type="entry name" value="HDc"/>
    <property type="match status" value="1"/>
</dbReference>
<dbReference type="RefSeq" id="WP_051593392.1">
    <property type="nucleotide sequence ID" value="NZ_JAAZWO010000038.1"/>
</dbReference>
<comment type="caution">
    <text evidence="5">The sequence shown here is derived from an EMBL/GenBank/DDBJ whole genome shotgun (WGS) entry which is preliminary data.</text>
</comment>
<dbReference type="PROSITE" id="PS50887">
    <property type="entry name" value="GGDEF"/>
    <property type="match status" value="1"/>
</dbReference>
<dbReference type="InterPro" id="IPR000014">
    <property type="entry name" value="PAS"/>
</dbReference>
<dbReference type="Gene3D" id="3.30.450.20">
    <property type="entry name" value="PAS domain"/>
    <property type="match status" value="1"/>
</dbReference>
<feature type="domain" description="GGDEF" evidence="3">
    <location>
        <begin position="175"/>
        <end position="305"/>
    </location>
</feature>
<dbReference type="Pfam" id="PF13487">
    <property type="entry name" value="HD_5"/>
    <property type="match status" value="1"/>
</dbReference>
<dbReference type="AlphaFoldDB" id="A0A923ED42"/>
<dbReference type="Proteomes" id="UP000563151">
    <property type="component" value="Unassembled WGS sequence"/>
</dbReference>
<evidence type="ECO:0000259" key="4">
    <source>
        <dbReference type="PROSITE" id="PS51832"/>
    </source>
</evidence>
<dbReference type="SUPFAM" id="SSF55785">
    <property type="entry name" value="PYP-like sensor domain (PAS domain)"/>
    <property type="match status" value="1"/>
</dbReference>
<dbReference type="PROSITE" id="PS50112">
    <property type="entry name" value="PAS"/>
    <property type="match status" value="1"/>
</dbReference>
<dbReference type="Pfam" id="PF13426">
    <property type="entry name" value="PAS_9"/>
    <property type="match status" value="1"/>
</dbReference>
<dbReference type="SMART" id="SM00267">
    <property type="entry name" value="GGDEF"/>
    <property type="match status" value="1"/>
</dbReference>
<organism evidence="5 6">
    <name type="scientific">Clostridium tetanomorphum</name>
    <dbReference type="NCBI Taxonomy" id="1553"/>
    <lineage>
        <taxon>Bacteria</taxon>
        <taxon>Bacillati</taxon>
        <taxon>Bacillota</taxon>
        <taxon>Clostridia</taxon>
        <taxon>Eubacteriales</taxon>
        <taxon>Clostridiaceae</taxon>
        <taxon>Clostridium</taxon>
    </lineage>
</organism>
<dbReference type="SUPFAM" id="SSF109604">
    <property type="entry name" value="HD-domain/PDEase-like"/>
    <property type="match status" value="1"/>
</dbReference>
<gene>
    <name evidence="5" type="ORF">HGG79_19155</name>
</gene>
<accession>A0A923ED42</accession>
<dbReference type="InterPro" id="IPR000160">
    <property type="entry name" value="GGDEF_dom"/>
</dbReference>
<name>A0A923ED42_CLOTT</name>
<reference evidence="5 6" key="1">
    <citation type="submission" date="2020-04" db="EMBL/GenBank/DDBJ databases">
        <title>Genomic insights into acetone-butanol-ethanol (ABE) fermentation by sequencing solventogenic clostridia strains.</title>
        <authorList>
            <person name="Brown S."/>
        </authorList>
    </citation>
    <scope>NUCLEOTIDE SEQUENCE [LARGE SCALE GENOMIC DNA]</scope>
    <source>
        <strain evidence="5 6">DJ011</strain>
    </source>
</reference>
<keyword evidence="6" id="KW-1185">Reference proteome</keyword>
<dbReference type="EMBL" id="JAAZWO010000038">
    <property type="protein sequence ID" value="MBC2399862.1"/>
    <property type="molecule type" value="Genomic_DNA"/>
</dbReference>
<dbReference type="InterPro" id="IPR035965">
    <property type="entry name" value="PAS-like_dom_sf"/>
</dbReference>
<feature type="domain" description="PAS" evidence="2">
    <location>
        <begin position="28"/>
        <end position="62"/>
    </location>
</feature>
<dbReference type="NCBIfam" id="TIGR00254">
    <property type="entry name" value="GGDEF"/>
    <property type="match status" value="1"/>
</dbReference>
<evidence type="ECO:0000256" key="1">
    <source>
        <dbReference type="SAM" id="Coils"/>
    </source>
</evidence>
<dbReference type="CDD" id="cd01949">
    <property type="entry name" value="GGDEF"/>
    <property type="match status" value="1"/>
</dbReference>